<proteinExistence type="predicted"/>
<comment type="caution">
    <text evidence="3">The sequence shown here is derived from an EMBL/GenBank/DDBJ whole genome shotgun (WGS) entry which is preliminary data.</text>
</comment>
<protein>
    <recommendedName>
        <fullName evidence="2">DUF5667 domain-containing protein</fullName>
    </recommendedName>
</protein>
<dbReference type="Proteomes" id="UP000230097">
    <property type="component" value="Unassembled WGS sequence"/>
</dbReference>
<sequence>MMMEKELIGKLRKLRQIQPNRDWVSLTKTQILGQEPRFTFFPYFKPAFAGLVTVFILLSVFGYGFVKNSLPGDLLYVIKKVAHEGQAIFVSESEKPAFQLKLANQRLEDLTKAPAKNLAPTISEFQANISEAAKTLSKIDATTSNPAVIKKIVEETKKLEENKEKVESLGVVIGGTEELENALAKVVGNLIEDLKTRTLTEEKEKILEKMEELFQAGKYSEALELYWINQ</sequence>
<keyword evidence="1" id="KW-1133">Transmembrane helix</keyword>
<dbReference type="Pfam" id="PF18915">
    <property type="entry name" value="DUF5667"/>
    <property type="match status" value="1"/>
</dbReference>
<gene>
    <name evidence="3" type="ORF">CO078_02235</name>
</gene>
<evidence type="ECO:0000313" key="3">
    <source>
        <dbReference type="EMBL" id="PJB98304.1"/>
    </source>
</evidence>
<keyword evidence="1" id="KW-0812">Transmembrane</keyword>
<organism evidence="3 4">
    <name type="scientific">Candidatus Nealsonbacteria bacterium CG_4_9_14_0_8_um_filter_36_17</name>
    <dbReference type="NCBI Taxonomy" id="1974693"/>
    <lineage>
        <taxon>Bacteria</taxon>
        <taxon>Candidatus Nealsoniibacteriota</taxon>
    </lineage>
</organism>
<accession>A0A2M8DKX9</accession>
<evidence type="ECO:0000313" key="4">
    <source>
        <dbReference type="Proteomes" id="UP000230097"/>
    </source>
</evidence>
<dbReference type="InterPro" id="IPR043725">
    <property type="entry name" value="DUF5667"/>
</dbReference>
<name>A0A2M8DKX9_9BACT</name>
<evidence type="ECO:0000256" key="1">
    <source>
        <dbReference type="SAM" id="Phobius"/>
    </source>
</evidence>
<feature type="domain" description="DUF5667" evidence="2">
    <location>
        <begin position="69"/>
        <end position="167"/>
    </location>
</feature>
<dbReference type="EMBL" id="PFTC01000054">
    <property type="protein sequence ID" value="PJB98304.1"/>
    <property type="molecule type" value="Genomic_DNA"/>
</dbReference>
<reference evidence="4" key="1">
    <citation type="submission" date="2017-09" db="EMBL/GenBank/DDBJ databases">
        <title>Depth-based differentiation of microbial function through sediment-hosted aquifers and enrichment of novel symbionts in the deep terrestrial subsurface.</title>
        <authorList>
            <person name="Probst A.J."/>
            <person name="Ladd B."/>
            <person name="Jarett J.K."/>
            <person name="Geller-Mcgrath D.E."/>
            <person name="Sieber C.M.K."/>
            <person name="Emerson J.B."/>
            <person name="Anantharaman K."/>
            <person name="Thomas B.C."/>
            <person name="Malmstrom R."/>
            <person name="Stieglmeier M."/>
            <person name="Klingl A."/>
            <person name="Woyke T."/>
            <person name="Ryan C.M."/>
            <person name="Banfield J.F."/>
        </authorList>
    </citation>
    <scope>NUCLEOTIDE SEQUENCE [LARGE SCALE GENOMIC DNA]</scope>
</reference>
<evidence type="ECO:0000259" key="2">
    <source>
        <dbReference type="Pfam" id="PF18915"/>
    </source>
</evidence>
<keyword evidence="1" id="KW-0472">Membrane</keyword>
<feature type="transmembrane region" description="Helical" evidence="1">
    <location>
        <begin position="47"/>
        <end position="66"/>
    </location>
</feature>
<dbReference type="AlphaFoldDB" id="A0A2M8DKX9"/>